<protein>
    <submittedName>
        <fullName evidence="3">ACT domain-containing protein</fullName>
    </submittedName>
</protein>
<feature type="domain" description="A9CJY8-like N-terminal" evidence="2">
    <location>
        <begin position="12"/>
        <end position="55"/>
    </location>
</feature>
<keyword evidence="4" id="KW-1185">Reference proteome</keyword>
<comment type="caution">
    <text evidence="3">The sequence shown here is derived from an EMBL/GenBank/DDBJ whole genome shotgun (WGS) entry which is preliminary data.</text>
</comment>
<evidence type="ECO:0000313" key="4">
    <source>
        <dbReference type="Proteomes" id="UP001620339"/>
    </source>
</evidence>
<evidence type="ECO:0000259" key="2">
    <source>
        <dbReference type="Pfam" id="PF21631"/>
    </source>
</evidence>
<feature type="domain" description="CASTOR ACT" evidence="1">
    <location>
        <begin position="60"/>
        <end position="114"/>
    </location>
</feature>
<dbReference type="Gene3D" id="3.30.2130.10">
    <property type="entry name" value="VC0802-like"/>
    <property type="match status" value="1"/>
</dbReference>
<dbReference type="Proteomes" id="UP001620339">
    <property type="component" value="Unassembled WGS sequence"/>
</dbReference>
<name>A0ABW8J9R9_9GAMM</name>
<dbReference type="SUPFAM" id="SSF55021">
    <property type="entry name" value="ACT-like"/>
    <property type="match status" value="2"/>
</dbReference>
<organism evidence="3 4">
    <name type="scientific">Rhodanobacter hydrolyticus</name>
    <dbReference type="NCBI Taxonomy" id="2250595"/>
    <lineage>
        <taxon>Bacteria</taxon>
        <taxon>Pseudomonadati</taxon>
        <taxon>Pseudomonadota</taxon>
        <taxon>Gammaproteobacteria</taxon>
        <taxon>Lysobacterales</taxon>
        <taxon>Rhodanobacteraceae</taxon>
        <taxon>Rhodanobacter</taxon>
    </lineage>
</organism>
<dbReference type="InterPro" id="IPR045865">
    <property type="entry name" value="ACT-like_dom_sf"/>
</dbReference>
<dbReference type="EMBL" id="JADIKK010000008">
    <property type="protein sequence ID" value="MFK2879057.1"/>
    <property type="molecule type" value="Genomic_DNA"/>
</dbReference>
<accession>A0ABW8J9R9</accession>
<dbReference type="Pfam" id="PF21631">
    <property type="entry name" value="A9CJY8-like_N"/>
    <property type="match status" value="1"/>
</dbReference>
<dbReference type="InterPro" id="IPR016540">
    <property type="entry name" value="UCP008459"/>
</dbReference>
<proteinExistence type="predicted"/>
<gene>
    <name evidence="3" type="ORF">ISP25_18470</name>
</gene>
<dbReference type="InterPro" id="IPR049447">
    <property type="entry name" value="A9CJY8-like_N"/>
</dbReference>
<sequence>MDKMIELQVLEGRYGIVRLDGDAAIPTWADGAGFVSITRNGDELSITCRVERIPAGVRADLDWVCLRFVGPFAFGETGIVLSVVKPLSENGLGVFLVSTFDGDCLLLKSEDLEAGKRLLVAAGHTVTG</sequence>
<evidence type="ECO:0000313" key="3">
    <source>
        <dbReference type="EMBL" id="MFK2879057.1"/>
    </source>
</evidence>
<dbReference type="PIRSF" id="PIRSF008459">
    <property type="entry name" value="UCP008459"/>
    <property type="match status" value="1"/>
</dbReference>
<dbReference type="Pfam" id="PF13840">
    <property type="entry name" value="ACT_7"/>
    <property type="match status" value="1"/>
</dbReference>
<reference evidence="3 4" key="1">
    <citation type="submission" date="2020-10" db="EMBL/GenBank/DDBJ databases">
        <title>Phylogeny of dyella-like bacteria.</title>
        <authorList>
            <person name="Fu J."/>
        </authorList>
    </citation>
    <scope>NUCLEOTIDE SEQUENCE [LARGE SCALE GENOMIC DNA]</scope>
    <source>
        <strain evidence="3 4">KACC 19113</strain>
    </source>
</reference>
<dbReference type="InterPro" id="IPR027795">
    <property type="entry name" value="CASTOR_ACT_dom"/>
</dbReference>
<evidence type="ECO:0000259" key="1">
    <source>
        <dbReference type="Pfam" id="PF13840"/>
    </source>
</evidence>